<evidence type="ECO:0000256" key="2">
    <source>
        <dbReference type="ARBA" id="ARBA00009604"/>
    </source>
</evidence>
<gene>
    <name evidence="9" type="ORF">SBAD_LOCUS667</name>
</gene>
<dbReference type="Proteomes" id="UP000270296">
    <property type="component" value="Unassembled WGS sequence"/>
</dbReference>
<evidence type="ECO:0000256" key="4">
    <source>
        <dbReference type="ARBA" id="ARBA00023152"/>
    </source>
</evidence>
<organism evidence="11">
    <name type="scientific">Soboliphyme baturini</name>
    <dbReference type="NCBI Taxonomy" id="241478"/>
    <lineage>
        <taxon>Eukaryota</taxon>
        <taxon>Metazoa</taxon>
        <taxon>Ecdysozoa</taxon>
        <taxon>Nematoda</taxon>
        <taxon>Enoplea</taxon>
        <taxon>Dorylaimia</taxon>
        <taxon>Dioctophymatida</taxon>
        <taxon>Dioctophymatoidea</taxon>
        <taxon>Soboliphymatidae</taxon>
        <taxon>Soboliphyme</taxon>
    </lineage>
</organism>
<evidence type="ECO:0000259" key="8">
    <source>
        <dbReference type="SMART" id="SM01192"/>
    </source>
</evidence>
<protein>
    <recommendedName>
        <fullName evidence="3">phosphopyruvate hydratase</fullName>
        <ecNumber evidence="3">4.2.1.11</ecNumber>
    </recommendedName>
    <alternativeName>
        <fullName evidence="6">2-phospho-D-glycerate hydro-lyase</fullName>
    </alternativeName>
    <alternativeName>
        <fullName evidence="7">2-phosphoglycerate dehydratase</fullName>
    </alternativeName>
</protein>
<comment type="similarity">
    <text evidence="2">Belongs to the enolase family.</text>
</comment>
<dbReference type="EMBL" id="UZAM01002802">
    <property type="protein sequence ID" value="VDO86906.1"/>
    <property type="molecule type" value="Genomic_DNA"/>
</dbReference>
<keyword evidence="10" id="KW-1185">Reference proteome</keyword>
<dbReference type="UniPathway" id="UPA00109">
    <property type="reaction ID" value="UER00187"/>
</dbReference>
<dbReference type="InterPro" id="IPR000941">
    <property type="entry name" value="Enolase"/>
</dbReference>
<name>A0A183IAM3_9BILA</name>
<sequence>YHTLKSVIKKRYGLDATAVGDEGGFAPNIPDPKEALDLLKDAIHEAGYDGKVKIGMDVAASEFCKEHDGKKVYDLDFKNPQSDPKQWKTGPQLMELYKSFIQNYPVVSIEDWFDQDDWDSWSTFLKETDIQIVG</sequence>
<dbReference type="WBParaSite" id="SBAD_0000069001-mRNA-1">
    <property type="protein sequence ID" value="SBAD_0000069001-mRNA-1"/>
    <property type="gene ID" value="SBAD_0000069001"/>
</dbReference>
<keyword evidence="5" id="KW-0456">Lyase</keyword>
<evidence type="ECO:0000256" key="1">
    <source>
        <dbReference type="ARBA" id="ARBA00005031"/>
    </source>
</evidence>
<keyword evidence="4" id="KW-0324">Glycolysis</keyword>
<accession>A0A183IAM3</accession>
<comment type="pathway">
    <text evidence="1">Carbohydrate degradation; glycolysis; pyruvate from D-glyceraldehyde 3-phosphate: step 4/5.</text>
</comment>
<evidence type="ECO:0000313" key="9">
    <source>
        <dbReference type="EMBL" id="VDO86906.1"/>
    </source>
</evidence>
<evidence type="ECO:0000256" key="6">
    <source>
        <dbReference type="ARBA" id="ARBA00031125"/>
    </source>
</evidence>
<dbReference type="SUPFAM" id="SSF51604">
    <property type="entry name" value="Enolase C-terminal domain-like"/>
    <property type="match status" value="1"/>
</dbReference>
<proteinExistence type="inferred from homology"/>
<dbReference type="PANTHER" id="PTHR11902">
    <property type="entry name" value="ENOLASE"/>
    <property type="match status" value="1"/>
</dbReference>
<dbReference type="GO" id="GO:0004634">
    <property type="term" value="F:phosphopyruvate hydratase activity"/>
    <property type="evidence" value="ECO:0007669"/>
    <property type="project" value="UniProtKB-EC"/>
</dbReference>
<evidence type="ECO:0000256" key="5">
    <source>
        <dbReference type="ARBA" id="ARBA00023239"/>
    </source>
</evidence>
<evidence type="ECO:0000313" key="10">
    <source>
        <dbReference type="Proteomes" id="UP000270296"/>
    </source>
</evidence>
<feature type="domain" description="Enolase C-terminal TIM barrel" evidence="8">
    <location>
        <begin position="1"/>
        <end position="134"/>
    </location>
</feature>
<reference evidence="11" key="1">
    <citation type="submission" date="2016-06" db="UniProtKB">
        <authorList>
            <consortium name="WormBaseParasite"/>
        </authorList>
    </citation>
    <scope>IDENTIFICATION</scope>
</reference>
<dbReference type="InterPro" id="IPR020810">
    <property type="entry name" value="Enolase_C"/>
</dbReference>
<dbReference type="InterPro" id="IPR036849">
    <property type="entry name" value="Enolase-like_C_sf"/>
</dbReference>
<dbReference type="PANTHER" id="PTHR11902:SF1">
    <property type="entry name" value="ENOLASE"/>
    <property type="match status" value="1"/>
</dbReference>
<dbReference type="EC" id="4.2.1.11" evidence="3"/>
<evidence type="ECO:0000256" key="3">
    <source>
        <dbReference type="ARBA" id="ARBA00012058"/>
    </source>
</evidence>
<dbReference type="OrthoDB" id="1739814at2759"/>
<dbReference type="GO" id="GO:0000287">
    <property type="term" value="F:magnesium ion binding"/>
    <property type="evidence" value="ECO:0007669"/>
    <property type="project" value="InterPro"/>
</dbReference>
<dbReference type="GO" id="GO:0000015">
    <property type="term" value="C:phosphopyruvate hydratase complex"/>
    <property type="evidence" value="ECO:0007669"/>
    <property type="project" value="InterPro"/>
</dbReference>
<dbReference type="GO" id="GO:0006096">
    <property type="term" value="P:glycolytic process"/>
    <property type="evidence" value="ECO:0007669"/>
    <property type="project" value="UniProtKB-UniPathway"/>
</dbReference>
<evidence type="ECO:0000256" key="7">
    <source>
        <dbReference type="ARBA" id="ARBA00032132"/>
    </source>
</evidence>
<dbReference type="Gene3D" id="3.20.20.120">
    <property type="entry name" value="Enolase-like C-terminal domain"/>
    <property type="match status" value="1"/>
</dbReference>
<dbReference type="AlphaFoldDB" id="A0A183IAM3"/>
<dbReference type="SMART" id="SM01192">
    <property type="entry name" value="Enolase_C"/>
    <property type="match status" value="1"/>
</dbReference>
<dbReference type="Pfam" id="PF00113">
    <property type="entry name" value="Enolase_C"/>
    <property type="match status" value="1"/>
</dbReference>
<reference evidence="9 10" key="2">
    <citation type="submission" date="2018-11" db="EMBL/GenBank/DDBJ databases">
        <authorList>
            <consortium name="Pathogen Informatics"/>
        </authorList>
    </citation>
    <scope>NUCLEOTIDE SEQUENCE [LARGE SCALE GENOMIC DNA]</scope>
</reference>
<evidence type="ECO:0000313" key="11">
    <source>
        <dbReference type="WBParaSite" id="SBAD_0000069001-mRNA-1"/>
    </source>
</evidence>